<protein>
    <submittedName>
        <fullName evidence="1">Uncharacterized protein</fullName>
    </submittedName>
</protein>
<accession>A0A1E5GZN8</accession>
<evidence type="ECO:0000313" key="1">
    <source>
        <dbReference type="EMBL" id="OEG18143.1"/>
    </source>
</evidence>
<dbReference type="Proteomes" id="UP000095094">
    <property type="component" value="Unassembled WGS sequence"/>
</dbReference>
<gene>
    <name evidence="1" type="ORF">BCR25_16755</name>
</gene>
<organism evidence="1 2">
    <name type="scientific">Enterococcus termitis</name>
    <dbReference type="NCBI Taxonomy" id="332950"/>
    <lineage>
        <taxon>Bacteria</taxon>
        <taxon>Bacillati</taxon>
        <taxon>Bacillota</taxon>
        <taxon>Bacilli</taxon>
        <taxon>Lactobacillales</taxon>
        <taxon>Enterococcaceae</taxon>
        <taxon>Enterococcus</taxon>
    </lineage>
</organism>
<dbReference type="AlphaFoldDB" id="A0A1E5GZN8"/>
<dbReference type="RefSeq" id="WP_069662696.1">
    <property type="nucleotide sequence ID" value="NZ_JBHUJJ010000001.1"/>
</dbReference>
<dbReference type="Pfam" id="PF04883">
    <property type="entry name" value="HK97-gp10_like"/>
    <property type="match status" value="1"/>
</dbReference>
<keyword evidence="2" id="KW-1185">Reference proteome</keyword>
<evidence type="ECO:0000313" key="2">
    <source>
        <dbReference type="Proteomes" id="UP000095094"/>
    </source>
</evidence>
<sequence>MDWVTALNNKKKKMLDQIDASLQVQVNNAVQLSPIDTGKLKKSWKLERNSESSWTVKNTSDHAIFQEYGTYKQSGREMFGARTGRWKKEVVRRIK</sequence>
<dbReference type="InterPro" id="IPR010064">
    <property type="entry name" value="HK97-gp10_tail"/>
</dbReference>
<reference evidence="2" key="1">
    <citation type="submission" date="2016-09" db="EMBL/GenBank/DDBJ databases">
        <authorList>
            <person name="Gulvik C.A."/>
        </authorList>
    </citation>
    <scope>NUCLEOTIDE SEQUENCE [LARGE SCALE GENOMIC DNA]</scope>
    <source>
        <strain evidence="2">LMG 8895</strain>
    </source>
</reference>
<comment type="caution">
    <text evidence="1">The sequence shown here is derived from an EMBL/GenBank/DDBJ whole genome shotgun (WGS) entry which is preliminary data.</text>
</comment>
<dbReference type="EMBL" id="MIJY01000007">
    <property type="protein sequence ID" value="OEG18143.1"/>
    <property type="molecule type" value="Genomic_DNA"/>
</dbReference>
<proteinExistence type="predicted"/>
<name>A0A1E5GZN8_9ENTE</name>